<organism evidence="2 3">
    <name type="scientific">Coniosporium apollinis (strain CBS 100218)</name>
    <name type="common">Rock-inhabiting black yeast</name>
    <dbReference type="NCBI Taxonomy" id="1168221"/>
    <lineage>
        <taxon>Eukaryota</taxon>
        <taxon>Fungi</taxon>
        <taxon>Dikarya</taxon>
        <taxon>Ascomycota</taxon>
        <taxon>Pezizomycotina</taxon>
        <taxon>Dothideomycetes</taxon>
        <taxon>Dothideomycetes incertae sedis</taxon>
        <taxon>Coniosporium</taxon>
    </lineage>
</organism>
<evidence type="ECO:0000313" key="2">
    <source>
        <dbReference type="EMBL" id="EON66731.1"/>
    </source>
</evidence>
<sequence length="793" mass="87338">MADAPPSTSATGRKRLNIRLTLRHYGAADIVRGNIELAALRPVAALNIYTEVLAKTSTGHPVAFLNRSLCYLLLGYPSLAVYDAHRAFLGGLWALKDHVDFRTLTRQIVSYGYHVEKALATDKTSLTALCRFVGGDAVSWLKTDLAALILEPLPVGIAANEAEWHFTNDVIMKAYWRLAYSLWKCGGGAMRTALEVLADARSRSYRLWEEQRPSSGSRNKVAPKPGQLFFDAPLDGYPPLDGYFWAFTELENRIMTDIDQIGSRTGTKGLLSTRYTKIRRELYPWDQISLTAENIDRNIQVLNAHFRDLLSSCEIKPFLEDGKAVKARLYASAGSDTPAGTCLCIERSNLHVTSGDGMTGHTLCHSCAAVLTGPVASIKASNETHRDGLQPCVPEPHMRRLLKLMMLRVITTQRSKQEHPLNIPWVKVLDGNLSSARKLPDDRGDQSRDFLTEPCTPEIATIFPETSPAQSMLPDHQDASLVPWSYETNVRHPIHILFTNGGPDLALDITNFDGWVLNTVAAKLEATMRITRAPRFEKFFDHDGRLIGQRVAAAPQAKDGETVWIGSIHPLATLIDVAKPGERANTRLYERGGTVVAYADADHPDPATAPAVPGKIRLDSVVGLPSPLQRAGLDSLTTKATGRENPDTEMLDVSNPAQPANNPPIPAGAQLLRDDAVQPLPNPNDLAPDWTPRPPRPRPHRSQLASRHTPPSPHSRGHRSSDATSRAGGRSGSERDGDSMLDASVTDWTEEDEEVIDDYDDDDDDDSDFEEAMTEIIETIEREHGRQRDSSTG</sequence>
<protein>
    <submittedName>
        <fullName evidence="2">Uncharacterized protein</fullName>
    </submittedName>
</protein>
<dbReference type="RefSeq" id="XP_007782048.1">
    <property type="nucleotide sequence ID" value="XM_007783858.1"/>
</dbReference>
<name>R7YYK4_CONA1</name>
<dbReference type="EMBL" id="JH767582">
    <property type="protein sequence ID" value="EON66731.1"/>
    <property type="molecule type" value="Genomic_DNA"/>
</dbReference>
<accession>R7YYK4</accession>
<dbReference type="Proteomes" id="UP000016924">
    <property type="component" value="Unassembled WGS sequence"/>
</dbReference>
<dbReference type="HOGENOM" id="CLU_354113_0_0_1"/>
<dbReference type="AlphaFoldDB" id="R7YYK4"/>
<reference evidence="3" key="1">
    <citation type="submission" date="2012-06" db="EMBL/GenBank/DDBJ databases">
        <title>The genome sequence of Coniosporium apollinis CBS 100218.</title>
        <authorList>
            <consortium name="The Broad Institute Genome Sequencing Platform"/>
            <person name="Cuomo C."/>
            <person name="Gorbushina A."/>
            <person name="Noack S."/>
            <person name="Walker B."/>
            <person name="Young S.K."/>
            <person name="Zeng Q."/>
            <person name="Gargeya S."/>
            <person name="Fitzgerald M."/>
            <person name="Haas B."/>
            <person name="Abouelleil A."/>
            <person name="Alvarado L."/>
            <person name="Arachchi H.M."/>
            <person name="Berlin A.M."/>
            <person name="Chapman S.B."/>
            <person name="Goldberg J."/>
            <person name="Griggs A."/>
            <person name="Gujja S."/>
            <person name="Hansen M."/>
            <person name="Howarth C."/>
            <person name="Imamovic A."/>
            <person name="Larimer J."/>
            <person name="McCowan C."/>
            <person name="Montmayeur A."/>
            <person name="Murphy C."/>
            <person name="Neiman D."/>
            <person name="Pearson M."/>
            <person name="Priest M."/>
            <person name="Roberts A."/>
            <person name="Saif S."/>
            <person name="Shea T."/>
            <person name="Sisk P."/>
            <person name="Sykes S."/>
            <person name="Wortman J."/>
            <person name="Nusbaum C."/>
            <person name="Birren B."/>
        </authorList>
    </citation>
    <scope>NUCLEOTIDE SEQUENCE [LARGE SCALE GENOMIC DNA]</scope>
    <source>
        <strain evidence="3">CBS 100218</strain>
    </source>
</reference>
<feature type="region of interest" description="Disordered" evidence="1">
    <location>
        <begin position="626"/>
        <end position="771"/>
    </location>
</feature>
<gene>
    <name evidence="2" type="ORF">W97_05977</name>
</gene>
<dbReference type="OrthoDB" id="438641at2759"/>
<evidence type="ECO:0000313" key="3">
    <source>
        <dbReference type="Proteomes" id="UP000016924"/>
    </source>
</evidence>
<dbReference type="GeneID" id="19903288"/>
<feature type="compositionally biased region" description="Acidic residues" evidence="1">
    <location>
        <begin position="748"/>
        <end position="771"/>
    </location>
</feature>
<proteinExistence type="predicted"/>
<keyword evidence="3" id="KW-1185">Reference proteome</keyword>
<evidence type="ECO:0000256" key="1">
    <source>
        <dbReference type="SAM" id="MobiDB-lite"/>
    </source>
</evidence>